<dbReference type="Gene3D" id="1.10.10.10">
    <property type="entry name" value="Winged helix-like DNA-binding domain superfamily/Winged helix DNA-binding domain"/>
    <property type="match status" value="1"/>
</dbReference>
<dbReference type="InterPro" id="IPR051677">
    <property type="entry name" value="AfsR-DnrI-RedD_regulator"/>
</dbReference>
<dbReference type="AlphaFoldDB" id="A0A3A9YSA0"/>
<comment type="similarity">
    <text evidence="1">Belongs to the AfsR/DnrI/RedD regulatory family.</text>
</comment>
<dbReference type="PANTHER" id="PTHR35807">
    <property type="entry name" value="TRANSCRIPTIONAL REGULATOR REDD-RELATED"/>
    <property type="match status" value="1"/>
</dbReference>
<sequence>MDTVRTPSGTDPVGPSRPEPKVELLVLGEVTVRVGGRDLDLGHARQRCVLVALLVDANRVVPAERLLDRVWGERHPQRARNALSAYVSRLRQVLAPAGQVEIVRRAGGYLLRVDPALVDLHRFEQLITRARAATVAGHRSGRAGPSEPGATGSGDDPTALLTRALSLWRGEPFGTLRTAWLDAVRTALIADHHAARLDLVDLALAVGRHADLLGELTARAAEHPLDERIAGQLMRALYGAGRQAEALRHYQLIRTRLAEELGTDPATPLRRTYHQILTADPALGTAAVPHPVPAPATAAVTVVAPGVPSPTFLAPAGPPPRQLPAPPLAFTGRVEQLAELDAMLTEPDVGGEAAGTGESGAVAGPGGLARTPLAVVAGLPGVGKSTLVLHWAHRTADRFPDGQLYVNLRGFDPAGSILEPAEVVRGFLAALGVAPQRIPIGLAAQTALYRSLVAGRRMLVLLDNARDPEQVRPLLPGAPGCVTVVTSRGQLDGLVAIEGARPLTLDLFTAAESRRFLAQRLGQARVRAEPAAVEKIIARCARLPLALAIASARVVVNRAITLTDLATELAGAGASLDPFDGGDPAADVRAVFSWSYRALSPAAAELFRLIGLHPGPELGMAAVASLAGSPMSAVRRLLAVLTRANLVTEHAPGRYVLHDLLRAYAAEQAEAEEPAANRRAATRRLLDHVLHTAYAADRLLYPHRDPILLADPEPGAVMTPLADGAAAMRWLVTEHRMLLATVDLAARDGWDRHAWELAWSLTSYVNLRALWHDQVTVQGVALPSAVRLADRTAQAHLHRNLGRALTQLDRPDEAQRHLAQALELFVAVGDRANQAQTHVNIARVLQQQGRDREALSYDLRSLELYRLAGHLAGQARAMNNIAWIRIRLGEHDQARELCRQTLRINEEIGNRHGAATNWRTAGCAEAAAGAHHEAIVCHERALRLFREIGDRGGEAETLVGLGDARYACGQVEAARESWAEALVLLEKAGHPDAAAVRARPSGLIVGLAGSDNVSPLR</sequence>
<dbReference type="InterPro" id="IPR016032">
    <property type="entry name" value="Sig_transdc_resp-reg_C-effctor"/>
</dbReference>
<feature type="region of interest" description="Disordered" evidence="6">
    <location>
        <begin position="137"/>
        <end position="156"/>
    </location>
</feature>
<feature type="DNA-binding region" description="OmpR/PhoB-type" evidence="5">
    <location>
        <begin position="15"/>
        <end position="113"/>
    </location>
</feature>
<keyword evidence="4" id="KW-0804">Transcription</keyword>
<accession>A0A3A9YSA0</accession>
<dbReference type="Gene3D" id="1.25.40.10">
    <property type="entry name" value="Tetratricopeptide repeat domain"/>
    <property type="match status" value="2"/>
</dbReference>
<name>A0A3A9YSA0_9ACTN</name>
<gene>
    <name evidence="8" type="ORF">D7223_30635</name>
</gene>
<dbReference type="InterPro" id="IPR027417">
    <property type="entry name" value="P-loop_NTPase"/>
</dbReference>
<dbReference type="InterPro" id="IPR036390">
    <property type="entry name" value="WH_DNA-bd_sf"/>
</dbReference>
<dbReference type="Gene3D" id="3.40.50.300">
    <property type="entry name" value="P-loop containing nucleotide triphosphate hydrolases"/>
    <property type="match status" value="1"/>
</dbReference>
<dbReference type="PANTHER" id="PTHR35807:SF1">
    <property type="entry name" value="TRANSCRIPTIONAL REGULATOR REDD"/>
    <property type="match status" value="1"/>
</dbReference>
<dbReference type="SMART" id="SM00862">
    <property type="entry name" value="Trans_reg_C"/>
    <property type="match status" value="1"/>
</dbReference>
<dbReference type="EMBL" id="RBAK01000020">
    <property type="protein sequence ID" value="RKN38679.1"/>
    <property type="molecule type" value="Genomic_DNA"/>
</dbReference>
<dbReference type="GO" id="GO:0000160">
    <property type="term" value="P:phosphorelay signal transduction system"/>
    <property type="evidence" value="ECO:0007669"/>
    <property type="project" value="InterPro"/>
</dbReference>
<evidence type="ECO:0000259" key="7">
    <source>
        <dbReference type="PROSITE" id="PS51755"/>
    </source>
</evidence>
<reference evidence="8 9" key="1">
    <citation type="journal article" date="2004" name="Syst. Appl. Microbiol.">
        <title>Cryptoendolithic actinomycetes from antarctic sandstone rock samples: Micromonospora endolithica sp. nov. and two isolates related to Micromonospora coerulea Jensen 1932.</title>
        <authorList>
            <person name="Hirsch P."/>
            <person name="Mevs U."/>
            <person name="Kroppenstedt R.M."/>
            <person name="Schumann P."/>
            <person name="Stackebrandt E."/>
        </authorList>
    </citation>
    <scope>NUCLEOTIDE SEQUENCE [LARGE SCALE GENOMIC DNA]</scope>
    <source>
        <strain evidence="8 9">JCM 12677</strain>
    </source>
</reference>
<dbReference type="Pfam" id="PF13424">
    <property type="entry name" value="TPR_12"/>
    <property type="match status" value="2"/>
</dbReference>
<organism evidence="8 9">
    <name type="scientific">Micromonospora endolithica</name>
    <dbReference type="NCBI Taxonomy" id="230091"/>
    <lineage>
        <taxon>Bacteria</taxon>
        <taxon>Bacillati</taxon>
        <taxon>Actinomycetota</taxon>
        <taxon>Actinomycetes</taxon>
        <taxon>Micromonosporales</taxon>
        <taxon>Micromonosporaceae</taxon>
        <taxon>Micromonospora</taxon>
    </lineage>
</organism>
<dbReference type="Pfam" id="PF00486">
    <property type="entry name" value="Trans_reg_C"/>
    <property type="match status" value="1"/>
</dbReference>
<dbReference type="GO" id="GO:0003677">
    <property type="term" value="F:DNA binding"/>
    <property type="evidence" value="ECO:0007669"/>
    <property type="project" value="UniProtKB-UniRule"/>
</dbReference>
<dbReference type="GO" id="GO:0006355">
    <property type="term" value="P:regulation of DNA-templated transcription"/>
    <property type="evidence" value="ECO:0007669"/>
    <property type="project" value="InterPro"/>
</dbReference>
<feature type="domain" description="OmpR/PhoB-type" evidence="7">
    <location>
        <begin position="15"/>
        <end position="113"/>
    </location>
</feature>
<dbReference type="Pfam" id="PF03704">
    <property type="entry name" value="BTAD"/>
    <property type="match status" value="1"/>
</dbReference>
<proteinExistence type="inferred from homology"/>
<dbReference type="PROSITE" id="PS51755">
    <property type="entry name" value="OMPR_PHOB"/>
    <property type="match status" value="1"/>
</dbReference>
<dbReference type="CDD" id="cd15831">
    <property type="entry name" value="BTAD"/>
    <property type="match status" value="1"/>
</dbReference>
<dbReference type="InterPro" id="IPR001867">
    <property type="entry name" value="OmpR/PhoB-type_DNA-bd"/>
</dbReference>
<dbReference type="SUPFAM" id="SSF48452">
    <property type="entry name" value="TPR-like"/>
    <property type="match status" value="2"/>
</dbReference>
<dbReference type="SUPFAM" id="SSF46785">
    <property type="entry name" value="Winged helix' DNA-binding domain"/>
    <property type="match status" value="1"/>
</dbReference>
<dbReference type="SUPFAM" id="SSF46894">
    <property type="entry name" value="C-terminal effector domain of the bipartite response regulators"/>
    <property type="match status" value="1"/>
</dbReference>
<keyword evidence="9" id="KW-1185">Reference proteome</keyword>
<dbReference type="SUPFAM" id="SSF52540">
    <property type="entry name" value="P-loop containing nucleoside triphosphate hydrolases"/>
    <property type="match status" value="1"/>
</dbReference>
<dbReference type="InterPro" id="IPR005158">
    <property type="entry name" value="BTAD"/>
</dbReference>
<dbReference type="CDD" id="cd00383">
    <property type="entry name" value="trans_reg_C"/>
    <property type="match status" value="1"/>
</dbReference>
<keyword evidence="3 5" id="KW-0238">DNA-binding</keyword>
<dbReference type="Proteomes" id="UP000281726">
    <property type="component" value="Unassembled WGS sequence"/>
</dbReference>
<evidence type="ECO:0000256" key="1">
    <source>
        <dbReference type="ARBA" id="ARBA00005820"/>
    </source>
</evidence>
<evidence type="ECO:0000256" key="3">
    <source>
        <dbReference type="ARBA" id="ARBA00023125"/>
    </source>
</evidence>
<evidence type="ECO:0000256" key="2">
    <source>
        <dbReference type="ARBA" id="ARBA00023015"/>
    </source>
</evidence>
<dbReference type="InterPro" id="IPR036388">
    <property type="entry name" value="WH-like_DNA-bd_sf"/>
</dbReference>
<evidence type="ECO:0000256" key="6">
    <source>
        <dbReference type="SAM" id="MobiDB-lite"/>
    </source>
</evidence>
<dbReference type="OrthoDB" id="7628974at2"/>
<dbReference type="SMART" id="SM01043">
    <property type="entry name" value="BTAD"/>
    <property type="match status" value="1"/>
</dbReference>
<keyword evidence="2" id="KW-0805">Transcription regulation</keyword>
<dbReference type="PRINTS" id="PR00364">
    <property type="entry name" value="DISEASERSIST"/>
</dbReference>
<evidence type="ECO:0000313" key="8">
    <source>
        <dbReference type="EMBL" id="RKN38679.1"/>
    </source>
</evidence>
<evidence type="ECO:0000256" key="5">
    <source>
        <dbReference type="PROSITE-ProRule" id="PRU01091"/>
    </source>
</evidence>
<evidence type="ECO:0000256" key="4">
    <source>
        <dbReference type="ARBA" id="ARBA00023163"/>
    </source>
</evidence>
<dbReference type="InterPro" id="IPR011990">
    <property type="entry name" value="TPR-like_helical_dom_sf"/>
</dbReference>
<comment type="caution">
    <text evidence="8">The sequence shown here is derived from an EMBL/GenBank/DDBJ whole genome shotgun (WGS) entry which is preliminary data.</text>
</comment>
<protein>
    <submittedName>
        <fullName evidence="8">SARP family transcriptional regulator</fullName>
    </submittedName>
</protein>
<dbReference type="InterPro" id="IPR019734">
    <property type="entry name" value="TPR_rpt"/>
</dbReference>
<dbReference type="SMART" id="SM00028">
    <property type="entry name" value="TPR"/>
    <property type="match status" value="5"/>
</dbReference>
<evidence type="ECO:0000313" key="9">
    <source>
        <dbReference type="Proteomes" id="UP000281726"/>
    </source>
</evidence>